<evidence type="ECO:0000313" key="4">
    <source>
        <dbReference type="EMBL" id="RKQ84754.1"/>
    </source>
</evidence>
<dbReference type="AlphaFoldDB" id="A0A660KUM8"/>
<name>A0A660KUM8_9BACL</name>
<dbReference type="Pfam" id="PF01841">
    <property type="entry name" value="Transglut_core"/>
    <property type="match status" value="1"/>
</dbReference>
<dbReference type="Proteomes" id="UP000267019">
    <property type="component" value="Unassembled WGS sequence"/>
</dbReference>
<keyword evidence="2" id="KW-1133">Transmembrane helix</keyword>
<accession>A0A660KUM8</accession>
<proteinExistence type="predicted"/>
<feature type="transmembrane region" description="Helical" evidence="2">
    <location>
        <begin position="130"/>
        <end position="148"/>
    </location>
</feature>
<dbReference type="SUPFAM" id="SSF54001">
    <property type="entry name" value="Cysteine proteinases"/>
    <property type="match status" value="1"/>
</dbReference>
<dbReference type="InterPro" id="IPR052901">
    <property type="entry name" value="Bact_TGase-like"/>
</dbReference>
<dbReference type="SMART" id="SM00460">
    <property type="entry name" value="TGc"/>
    <property type="match status" value="1"/>
</dbReference>
<keyword evidence="5" id="KW-1185">Reference proteome</keyword>
<feature type="compositionally biased region" description="Low complexity" evidence="1">
    <location>
        <begin position="599"/>
        <end position="608"/>
    </location>
</feature>
<dbReference type="EMBL" id="RBIJ01000003">
    <property type="protein sequence ID" value="RKQ84754.1"/>
    <property type="molecule type" value="Genomic_DNA"/>
</dbReference>
<evidence type="ECO:0000256" key="2">
    <source>
        <dbReference type="SAM" id="Phobius"/>
    </source>
</evidence>
<dbReference type="InterPro" id="IPR038765">
    <property type="entry name" value="Papain-like_cys_pep_sf"/>
</dbReference>
<dbReference type="PANTHER" id="PTHR42736">
    <property type="entry name" value="PROTEIN-GLUTAMINE GAMMA-GLUTAMYLTRANSFERASE"/>
    <property type="match status" value="1"/>
</dbReference>
<gene>
    <name evidence="4" type="ORF">C7438_1248</name>
</gene>
<dbReference type="OrthoDB" id="9804872at2"/>
<feature type="region of interest" description="Disordered" evidence="1">
    <location>
        <begin position="396"/>
        <end position="417"/>
    </location>
</feature>
<dbReference type="RefSeq" id="WP_121444488.1">
    <property type="nucleotide sequence ID" value="NZ_RBIJ01000003.1"/>
</dbReference>
<evidence type="ECO:0000313" key="5">
    <source>
        <dbReference type="Proteomes" id="UP000267019"/>
    </source>
</evidence>
<evidence type="ECO:0000259" key="3">
    <source>
        <dbReference type="SMART" id="SM00460"/>
    </source>
</evidence>
<feature type="compositionally biased region" description="Pro residues" evidence="1">
    <location>
        <begin position="573"/>
        <end position="584"/>
    </location>
</feature>
<keyword evidence="2" id="KW-0812">Transmembrane</keyword>
<feature type="region of interest" description="Disordered" evidence="1">
    <location>
        <begin position="564"/>
        <end position="608"/>
    </location>
</feature>
<keyword evidence="2" id="KW-0472">Membrane</keyword>
<feature type="domain" description="Transglutaminase-like" evidence="3">
    <location>
        <begin position="484"/>
        <end position="557"/>
    </location>
</feature>
<reference evidence="4 5" key="1">
    <citation type="submission" date="2018-10" db="EMBL/GenBank/DDBJ databases">
        <title>Genomic Encyclopedia of Type Strains, Phase IV (KMG-IV): sequencing the most valuable type-strain genomes for metagenomic binning, comparative biology and taxonomic classification.</title>
        <authorList>
            <person name="Goeker M."/>
        </authorList>
    </citation>
    <scope>NUCLEOTIDE SEQUENCE [LARGE SCALE GENOMIC DNA]</scope>
    <source>
        <strain evidence="4 5">DSM 22653</strain>
    </source>
</reference>
<dbReference type="InterPro" id="IPR002931">
    <property type="entry name" value="Transglutaminase-like"/>
</dbReference>
<feature type="transmembrane region" description="Helical" evidence="2">
    <location>
        <begin position="610"/>
        <end position="631"/>
    </location>
</feature>
<protein>
    <submittedName>
        <fullName evidence="4">Transglutaminase superfamily protein</fullName>
    </submittedName>
</protein>
<feature type="transmembrane region" description="Helical" evidence="2">
    <location>
        <begin position="216"/>
        <end position="236"/>
    </location>
</feature>
<feature type="transmembrane region" description="Helical" evidence="2">
    <location>
        <begin position="20"/>
        <end position="43"/>
    </location>
</feature>
<dbReference type="Gene3D" id="3.10.620.30">
    <property type="match status" value="1"/>
</dbReference>
<feature type="transmembrane region" description="Helical" evidence="2">
    <location>
        <begin position="186"/>
        <end position="204"/>
    </location>
</feature>
<feature type="transmembrane region" description="Helical" evidence="2">
    <location>
        <begin position="50"/>
        <end position="69"/>
    </location>
</feature>
<dbReference type="PANTHER" id="PTHR42736:SF1">
    <property type="entry name" value="PROTEIN-GLUTAMINE GAMMA-GLUTAMYLTRANSFERASE"/>
    <property type="match status" value="1"/>
</dbReference>
<comment type="caution">
    <text evidence="4">The sequence shown here is derived from an EMBL/GenBank/DDBJ whole genome shotgun (WGS) entry which is preliminary data.</text>
</comment>
<organism evidence="4 5">
    <name type="scientific">Brockia lithotrophica</name>
    <dbReference type="NCBI Taxonomy" id="933949"/>
    <lineage>
        <taxon>Bacteria</taxon>
        <taxon>Bacillati</taxon>
        <taxon>Bacillota</taxon>
        <taxon>Bacilli</taxon>
        <taxon>Bacillales</taxon>
        <taxon>Bacillales Family X. Incertae Sedis</taxon>
        <taxon>Brockia</taxon>
    </lineage>
</organism>
<feature type="transmembrane region" description="Helical" evidence="2">
    <location>
        <begin position="155"/>
        <end position="174"/>
    </location>
</feature>
<sequence>MTSPTPARRSSLLCAPEGWLFSFVEGASFAFLGFAAVAALTAFGHVQRGYLAHYALLFFALAVGGLWPFRVPSSFAVRALAGVAAIAYSLGTFPGERGFFALLREAEVGYAALFWSPEVALALWREDAFPALRTFAFDLTIVGMYLLALRSLRRLGFFWVFLTFVLVGVGEAYLGFSGEAIGLSEPRFTLCLVGAAVLYLLSTAEGLRLLVPRRAFLAFFVFLLLGASVLGTAAALPKPPPAWDDPWPGLTQRLSARTARAPAPGTSAAVHPLGGPFVAYGEVHATVSLPAGSPVPTRWRTAAYDVYTGKGWEVAPDAPAAPLLAVPSGPGVDLEIVARLRDVPVPGVLERPYASFEGAEHPLYLLGRGAWQGVPIGVPYTVRAVPYTPEFEASPFAQAIPRSTPPPPPTSLELPQDLPPSVRELASRLRLEALGGDRPPKTPQEAWRLARRVQAYLRDEGNFTYETWDVPFLRPGEDYVAEFLFATRRGYCEHFASSAVVLLRAAGVPARFAVGYGPGEVSSDSQGLHVVLRDRDAHAWAEVYLEGLGFVPLEVTPGARVPEATARSADAPVPTPSPSAPAPLPETGKDTQAPGPSESRTSSSPIPAPASTLVLGGLALVVTGLVAGIAFSRRRRGRRSPPLDREALRRRYRKALWIVGLCGGPRERGEAVGAYAARLPRGDVEDSFRRLTQAYLAAYYGPPPREDAEFLAREREFAASVRRHLPRCLWRYLCRAVPSFRPRPPSSVNS</sequence>
<evidence type="ECO:0000256" key="1">
    <source>
        <dbReference type="SAM" id="MobiDB-lite"/>
    </source>
</evidence>